<feature type="region of interest" description="Disordered" evidence="2">
    <location>
        <begin position="365"/>
        <end position="480"/>
    </location>
</feature>
<feature type="compositionally biased region" description="Polar residues" evidence="2">
    <location>
        <begin position="399"/>
        <end position="411"/>
    </location>
</feature>
<reference evidence="3" key="1">
    <citation type="journal article" date="2019" name="G3 (Bethesda)">
        <title>Genome Assemblies of Two Rare Opportunistic Yeast Pathogens: Diutina rugosa (syn. Candida rugosa) and Trichomonascus ciferrii (syn. Candida ciferrii).</title>
        <authorList>
            <person name="Mixao V."/>
            <person name="Saus E."/>
            <person name="Hansen A.P."/>
            <person name="Lass-Florl C."/>
            <person name="Gabaldon T."/>
        </authorList>
    </citation>
    <scope>NUCLEOTIDE SEQUENCE</scope>
    <source>
        <strain evidence="3">CBS 4856</strain>
    </source>
</reference>
<dbReference type="EMBL" id="SWFS01000017">
    <property type="protein sequence ID" value="KAA8917671.1"/>
    <property type="molecule type" value="Genomic_DNA"/>
</dbReference>
<keyword evidence="1" id="KW-0175">Coiled coil</keyword>
<feature type="compositionally biased region" description="Polar residues" evidence="2">
    <location>
        <begin position="367"/>
        <end position="381"/>
    </location>
</feature>
<protein>
    <submittedName>
        <fullName evidence="3">Uncharacterized protein</fullName>
    </submittedName>
</protein>
<evidence type="ECO:0000313" key="4">
    <source>
        <dbReference type="Proteomes" id="UP000761534"/>
    </source>
</evidence>
<feature type="compositionally biased region" description="Low complexity" evidence="2">
    <location>
        <begin position="421"/>
        <end position="478"/>
    </location>
</feature>
<proteinExistence type="predicted"/>
<feature type="compositionally biased region" description="Basic and acidic residues" evidence="2">
    <location>
        <begin position="151"/>
        <end position="165"/>
    </location>
</feature>
<dbReference type="VEuPathDB" id="FungiDB:TRICI_000168"/>
<organism evidence="3 4">
    <name type="scientific">Trichomonascus ciferrii</name>
    <dbReference type="NCBI Taxonomy" id="44093"/>
    <lineage>
        <taxon>Eukaryota</taxon>
        <taxon>Fungi</taxon>
        <taxon>Dikarya</taxon>
        <taxon>Ascomycota</taxon>
        <taxon>Saccharomycotina</taxon>
        <taxon>Dipodascomycetes</taxon>
        <taxon>Dipodascales</taxon>
        <taxon>Trichomonascaceae</taxon>
        <taxon>Trichomonascus</taxon>
        <taxon>Trichomonascus ciferrii complex</taxon>
    </lineage>
</organism>
<feature type="region of interest" description="Disordered" evidence="2">
    <location>
        <begin position="151"/>
        <end position="208"/>
    </location>
</feature>
<dbReference type="PANTHER" id="PTHR38120">
    <property type="entry name" value="EXPRESSED PROTEIN"/>
    <property type="match status" value="1"/>
</dbReference>
<feature type="compositionally biased region" description="Pro residues" evidence="2">
    <location>
        <begin position="166"/>
        <end position="193"/>
    </location>
</feature>
<evidence type="ECO:0000256" key="2">
    <source>
        <dbReference type="SAM" id="MobiDB-lite"/>
    </source>
</evidence>
<name>A0A642VE49_9ASCO</name>
<dbReference type="AlphaFoldDB" id="A0A642VE49"/>
<feature type="region of interest" description="Disordered" evidence="2">
    <location>
        <begin position="274"/>
        <end position="304"/>
    </location>
</feature>
<feature type="compositionally biased region" description="Polar residues" evidence="2">
    <location>
        <begin position="1"/>
        <end position="11"/>
    </location>
</feature>
<dbReference type="PANTHER" id="PTHR38120:SF1">
    <property type="entry name" value="M PROTEIN, SEROTYPE 2.1"/>
    <property type="match status" value="1"/>
</dbReference>
<feature type="coiled-coil region" evidence="1">
    <location>
        <begin position="56"/>
        <end position="146"/>
    </location>
</feature>
<evidence type="ECO:0000256" key="1">
    <source>
        <dbReference type="SAM" id="Coils"/>
    </source>
</evidence>
<sequence>MASELKTPTPSHQRERSLDDIIYDSRGPSSIVSSPRTHRTSASSRPGSSQHHHMDVQTLIASNESLQKALEFEEMESQQLERQVKEQRSKLDSALIEQSRLEQDMVERDKTILRLQQELKQTKRSKHDLENQLSQEQMHYINEKQEWLDKEAEYEKKLQHLHEHGPPTPPLKDYPTPTSPPQQNKAPPPPPQPQGNNVVSQKVADRMKNELDVVKQQLELVSKEYSLRHEKLRDEADELRKLNERLMEENQGFQVLLAQKAVKGEFNLADELASAKEDEQDEEQENDNDDDENNNEEEDEEKRELRKRVYKLEFEVKSIQNHNRALKLSLERLVKRLLEYRDFEKVVETSDTQITPRTISLFHKRISSTQAHKPRSSSSTLHVPKHRTTPSENPPMTPTSPSGNSNYQFPRSANRALKPPSTWSSMIFSNSSSTTLTNSQQASQQQQPQQSNTPNSPASSIDTSTKSSASSSIDSITTGDDDVDIKSIISDQFNHNNLRRPSTNGQKRLRPLKLIPLEENDNSAPNTGTSWSFNIY</sequence>
<feature type="compositionally biased region" description="Polar residues" evidence="2">
    <location>
        <begin position="27"/>
        <end position="49"/>
    </location>
</feature>
<feature type="region of interest" description="Disordered" evidence="2">
    <location>
        <begin position="1"/>
        <end position="56"/>
    </location>
</feature>
<dbReference type="OrthoDB" id="4096789at2759"/>
<accession>A0A642VE49</accession>
<dbReference type="Proteomes" id="UP000761534">
    <property type="component" value="Unassembled WGS sequence"/>
</dbReference>
<evidence type="ECO:0000313" key="3">
    <source>
        <dbReference type="EMBL" id="KAA8917671.1"/>
    </source>
</evidence>
<keyword evidence="4" id="KW-1185">Reference proteome</keyword>
<feature type="compositionally biased region" description="Acidic residues" evidence="2">
    <location>
        <begin position="278"/>
        <end position="301"/>
    </location>
</feature>
<gene>
    <name evidence="3" type="ORF">TRICI_000168</name>
</gene>
<comment type="caution">
    <text evidence="3">The sequence shown here is derived from an EMBL/GenBank/DDBJ whole genome shotgun (WGS) entry which is preliminary data.</text>
</comment>